<comment type="caution">
    <text evidence="2">The sequence shown here is derived from an EMBL/GenBank/DDBJ whole genome shotgun (WGS) entry which is preliminary data.</text>
</comment>
<dbReference type="RefSeq" id="WP_283231762.1">
    <property type="nucleotide sequence ID" value="NZ_JASGBQ010000031.1"/>
</dbReference>
<organism evidence="2 3">
    <name type="scientific">Fusibacillus kribbianus</name>
    <dbReference type="NCBI Taxonomy" id="3044208"/>
    <lineage>
        <taxon>Bacteria</taxon>
        <taxon>Bacillati</taxon>
        <taxon>Bacillota</taxon>
        <taxon>Clostridia</taxon>
        <taxon>Lachnospirales</taxon>
        <taxon>Lachnospiraceae</taxon>
        <taxon>Fusibacillus</taxon>
    </lineage>
</organism>
<dbReference type="EMBL" id="JASGBQ010000031">
    <property type="protein sequence ID" value="MDI9243337.1"/>
    <property type="molecule type" value="Genomic_DNA"/>
</dbReference>
<dbReference type="InterPro" id="IPR029063">
    <property type="entry name" value="SAM-dependent_MTases_sf"/>
</dbReference>
<evidence type="ECO:0000313" key="3">
    <source>
        <dbReference type="Proteomes" id="UP001300383"/>
    </source>
</evidence>
<evidence type="ECO:0000313" key="2">
    <source>
        <dbReference type="EMBL" id="MDI9243337.1"/>
    </source>
</evidence>
<sequence>MTRQVKSKQRVADHGEVFTADREVNAMLDLVKQETERVDSRFLEPACGDGNFVAEILRRKLEAAKKRAIPPKKKKPLPMEFEKQSVIAVASIYGVDLMMDNVIACRERLYDIWNKEYEAICKKEVSEDCREAVRFILSRNIVCGNALSLKVVDDEGNDTEEPIVFSEWAFIMGNKMQRKDYRFDKLLAGEYEPKAKKKKKKTEPEGQMSLLSMLEEKPSDEGEFLTSYVADYRRIQDHGE</sequence>
<keyword evidence="3" id="KW-1185">Reference proteome</keyword>
<accession>A0AAP4BCW3</accession>
<dbReference type="Gene3D" id="3.40.50.150">
    <property type="entry name" value="Vaccinia Virus protein VP39"/>
    <property type="match status" value="1"/>
</dbReference>
<protein>
    <recommendedName>
        <fullName evidence="4">Restriction endonuclease subunit M</fullName>
    </recommendedName>
</protein>
<reference evidence="2 3" key="1">
    <citation type="submission" date="2023-05" db="EMBL/GenBank/DDBJ databases">
        <title>[ruminococcus] sp. nov., isolated from a pig farm feces dump.</title>
        <authorList>
            <person name="Chang Y.-H."/>
        </authorList>
    </citation>
    <scope>NUCLEOTIDE SEQUENCE [LARGE SCALE GENOMIC DNA]</scope>
    <source>
        <strain evidence="2 3">YH-rum2234</strain>
    </source>
</reference>
<dbReference type="AlphaFoldDB" id="A0AAP4BCW3"/>
<evidence type="ECO:0000256" key="1">
    <source>
        <dbReference type="SAM" id="MobiDB-lite"/>
    </source>
</evidence>
<dbReference type="Proteomes" id="UP001300383">
    <property type="component" value="Unassembled WGS sequence"/>
</dbReference>
<feature type="region of interest" description="Disordered" evidence="1">
    <location>
        <begin position="193"/>
        <end position="222"/>
    </location>
</feature>
<gene>
    <name evidence="2" type="ORF">QJ036_12855</name>
</gene>
<proteinExistence type="predicted"/>
<dbReference type="SUPFAM" id="SSF53335">
    <property type="entry name" value="S-adenosyl-L-methionine-dependent methyltransferases"/>
    <property type="match status" value="1"/>
</dbReference>
<name>A0AAP4BCW3_9FIRM</name>
<evidence type="ECO:0008006" key="4">
    <source>
        <dbReference type="Google" id="ProtNLM"/>
    </source>
</evidence>